<feature type="transmembrane region" description="Helical" evidence="7">
    <location>
        <begin position="96"/>
        <end position="120"/>
    </location>
</feature>
<dbReference type="InterPro" id="IPR020846">
    <property type="entry name" value="MFS_dom"/>
</dbReference>
<feature type="transmembrane region" description="Helical" evidence="7">
    <location>
        <begin position="243"/>
        <end position="262"/>
    </location>
</feature>
<evidence type="ECO:0000256" key="7">
    <source>
        <dbReference type="SAM" id="Phobius"/>
    </source>
</evidence>
<feature type="domain" description="Major facilitator superfamily (MFS) profile" evidence="8">
    <location>
        <begin position="7"/>
        <end position="384"/>
    </location>
</feature>
<dbReference type="InterPro" id="IPR001958">
    <property type="entry name" value="Tet-R_TetA/multi-R_MdtG-like"/>
</dbReference>
<evidence type="ECO:0000313" key="9">
    <source>
        <dbReference type="EMBL" id="MBS4196676.1"/>
    </source>
</evidence>
<evidence type="ECO:0000256" key="1">
    <source>
        <dbReference type="ARBA" id="ARBA00004651"/>
    </source>
</evidence>
<dbReference type="InterPro" id="IPR036259">
    <property type="entry name" value="MFS_trans_sf"/>
</dbReference>
<dbReference type="AlphaFoldDB" id="A0A942TET4"/>
<feature type="transmembrane region" description="Helical" evidence="7">
    <location>
        <begin position="132"/>
        <end position="156"/>
    </location>
</feature>
<dbReference type="PRINTS" id="PR01035">
    <property type="entry name" value="TCRTETA"/>
</dbReference>
<evidence type="ECO:0000256" key="4">
    <source>
        <dbReference type="ARBA" id="ARBA00022692"/>
    </source>
</evidence>
<feature type="transmembrane region" description="Helical" evidence="7">
    <location>
        <begin position="202"/>
        <end position="223"/>
    </location>
</feature>
<feature type="transmembrane region" description="Helical" evidence="7">
    <location>
        <begin position="298"/>
        <end position="320"/>
    </location>
</feature>
<evidence type="ECO:0000256" key="6">
    <source>
        <dbReference type="ARBA" id="ARBA00023136"/>
    </source>
</evidence>
<feature type="transmembrane region" description="Helical" evidence="7">
    <location>
        <begin position="274"/>
        <end position="292"/>
    </location>
</feature>
<dbReference type="CDD" id="cd17325">
    <property type="entry name" value="MFS_MdtG_SLC18_like"/>
    <property type="match status" value="1"/>
</dbReference>
<dbReference type="InterPro" id="IPR005829">
    <property type="entry name" value="Sugar_transporter_CS"/>
</dbReference>
<organism evidence="9 10">
    <name type="scientific">Lederbergia citri</name>
    <dbReference type="NCBI Taxonomy" id="2833580"/>
    <lineage>
        <taxon>Bacteria</taxon>
        <taxon>Bacillati</taxon>
        <taxon>Bacillota</taxon>
        <taxon>Bacilli</taxon>
        <taxon>Bacillales</taxon>
        <taxon>Bacillaceae</taxon>
        <taxon>Lederbergia</taxon>
    </lineage>
</organism>
<evidence type="ECO:0000256" key="2">
    <source>
        <dbReference type="ARBA" id="ARBA00007520"/>
    </source>
</evidence>
<keyword evidence="4 7" id="KW-0812">Transmembrane</keyword>
<comment type="similarity">
    <text evidence="2">Belongs to the major facilitator superfamily. TCR/Tet family.</text>
</comment>
<dbReference type="SUPFAM" id="SSF103473">
    <property type="entry name" value="MFS general substrate transporter"/>
    <property type="match status" value="1"/>
</dbReference>
<proteinExistence type="inferred from homology"/>
<keyword evidence="5 7" id="KW-1133">Transmembrane helix</keyword>
<feature type="transmembrane region" description="Helical" evidence="7">
    <location>
        <begin position="360"/>
        <end position="379"/>
    </location>
</feature>
<dbReference type="Proteomes" id="UP000681414">
    <property type="component" value="Unassembled WGS sequence"/>
</dbReference>
<keyword evidence="3" id="KW-0813">Transport</keyword>
<feature type="transmembrane region" description="Helical" evidence="7">
    <location>
        <begin position="162"/>
        <end position="181"/>
    </location>
</feature>
<dbReference type="PROSITE" id="PS50850">
    <property type="entry name" value="MFS"/>
    <property type="match status" value="1"/>
</dbReference>
<dbReference type="Pfam" id="PF07690">
    <property type="entry name" value="MFS_1"/>
    <property type="match status" value="1"/>
</dbReference>
<dbReference type="PANTHER" id="PTHR23504">
    <property type="entry name" value="MAJOR FACILITATOR SUPERFAMILY DOMAIN-CONTAINING PROTEIN 10"/>
    <property type="match status" value="1"/>
</dbReference>
<comment type="caution">
    <text evidence="9">The sequence shown here is derived from an EMBL/GenBank/DDBJ whole genome shotgun (WGS) entry which is preliminary data.</text>
</comment>
<gene>
    <name evidence="9" type="primary">norA</name>
    <name evidence="9" type="ORF">KHA97_16620</name>
</gene>
<reference evidence="9 10" key="1">
    <citation type="submission" date="2021-05" db="EMBL/GenBank/DDBJ databases">
        <title>Novel Bacillus species.</title>
        <authorList>
            <person name="Liu G."/>
        </authorList>
    </citation>
    <scope>NUCLEOTIDE SEQUENCE [LARGE SCALE GENOMIC DNA]</scope>
    <source>
        <strain evidence="10">FJAT-49780</strain>
    </source>
</reference>
<comment type="subcellular location">
    <subcellularLocation>
        <location evidence="1">Cell membrane</location>
        <topology evidence="1">Multi-pass membrane protein</topology>
    </subcellularLocation>
</comment>
<dbReference type="InterPro" id="IPR011701">
    <property type="entry name" value="MFS"/>
</dbReference>
<dbReference type="EMBL" id="JAGYPG010000003">
    <property type="protein sequence ID" value="MBS4196676.1"/>
    <property type="molecule type" value="Genomic_DNA"/>
</dbReference>
<dbReference type="GO" id="GO:0005886">
    <property type="term" value="C:plasma membrane"/>
    <property type="evidence" value="ECO:0007669"/>
    <property type="project" value="UniProtKB-SubCell"/>
</dbReference>
<dbReference type="GO" id="GO:0022857">
    <property type="term" value="F:transmembrane transporter activity"/>
    <property type="evidence" value="ECO:0007669"/>
    <property type="project" value="InterPro"/>
</dbReference>
<feature type="transmembrane region" description="Helical" evidence="7">
    <location>
        <begin position="7"/>
        <end position="30"/>
    </location>
</feature>
<evidence type="ECO:0000259" key="8">
    <source>
        <dbReference type="PROSITE" id="PS50850"/>
    </source>
</evidence>
<name>A0A942TET4_9BACI</name>
<keyword evidence="6 7" id="KW-0472">Membrane</keyword>
<dbReference type="PROSITE" id="PS00216">
    <property type="entry name" value="SUGAR_TRANSPORT_1"/>
    <property type="match status" value="1"/>
</dbReference>
<evidence type="ECO:0000313" key="10">
    <source>
        <dbReference type="Proteomes" id="UP000681414"/>
    </source>
</evidence>
<dbReference type="Gene3D" id="1.20.1250.20">
    <property type="entry name" value="MFS general substrate transporter like domains"/>
    <property type="match status" value="1"/>
</dbReference>
<feature type="transmembrane region" description="Helical" evidence="7">
    <location>
        <begin position="72"/>
        <end position="90"/>
    </location>
</feature>
<evidence type="ECO:0000256" key="5">
    <source>
        <dbReference type="ARBA" id="ARBA00022989"/>
    </source>
</evidence>
<keyword evidence="10" id="KW-1185">Reference proteome</keyword>
<sequence>MQKQNRTLAIVLTNLFIAFLGIGLVIPVLPTIMNELHLSGSVVGYMVAAFAFTQLIVSPIAGRWVDRFGRKIMIIIGLIIFGVSELLFGIGKSVEVLFISRMLGGVSAAFIMPAVTAFIADVTTIQTRSKALGYMSAAISTGFIIGPGIGGFLAGLGTRVPFFFAAALALFAAILSIITLHEPERKVENGVVAGQKTGIKRIFAPMYFIAFVIIFITSFGLAAFESLFSLFADHKFGFTPKDIAIMITGGGIFGAVFQVVFFDRFMKWIGEIHLIRYSLILSTVLVFLITIVSSYYTILLVTITVFVGFDLMRPAVTTYLSRIAENEQGFVAGMNSMFTSIGNVIGPLIGGILFDIDLNFPFYFATVVLSIGIGLTLAWKEPAHQTAKVM</sequence>
<feature type="transmembrane region" description="Helical" evidence="7">
    <location>
        <begin position="42"/>
        <end position="60"/>
    </location>
</feature>
<accession>A0A942TET4</accession>
<protein>
    <submittedName>
        <fullName evidence="9">Multidrug efflux MFS transporter NorA</fullName>
    </submittedName>
</protein>
<dbReference type="RefSeq" id="WP_213125903.1">
    <property type="nucleotide sequence ID" value="NZ_JAGYPG010000003.1"/>
</dbReference>
<dbReference type="PANTHER" id="PTHR23504:SF115">
    <property type="entry name" value="MULTIDRUG RESISTANCE PROTEIN 2"/>
    <property type="match status" value="1"/>
</dbReference>
<feature type="transmembrane region" description="Helical" evidence="7">
    <location>
        <begin position="332"/>
        <end position="354"/>
    </location>
</feature>
<evidence type="ECO:0000256" key="3">
    <source>
        <dbReference type="ARBA" id="ARBA00022448"/>
    </source>
</evidence>